<proteinExistence type="predicted"/>
<dbReference type="InterPro" id="IPR050194">
    <property type="entry name" value="Glycosyltransferase_grp1"/>
</dbReference>
<dbReference type="SUPFAM" id="SSF53756">
    <property type="entry name" value="UDP-Glycosyltransferase/glycogen phosphorylase"/>
    <property type="match status" value="1"/>
</dbReference>
<feature type="domain" description="Glycosyltransferase subfamily 4-like N-terminal" evidence="2">
    <location>
        <begin position="16"/>
        <end position="199"/>
    </location>
</feature>
<dbReference type="Pfam" id="PF00534">
    <property type="entry name" value="Glycos_transf_1"/>
    <property type="match status" value="1"/>
</dbReference>
<dbReference type="CDD" id="cd03801">
    <property type="entry name" value="GT4_PimA-like"/>
    <property type="match status" value="1"/>
</dbReference>
<gene>
    <name evidence="3" type="ORF">M0L20_07220</name>
</gene>
<dbReference type="InterPro" id="IPR028098">
    <property type="entry name" value="Glyco_trans_4-like_N"/>
</dbReference>
<dbReference type="Pfam" id="PF13439">
    <property type="entry name" value="Glyco_transf_4"/>
    <property type="match status" value="1"/>
</dbReference>
<evidence type="ECO:0000259" key="2">
    <source>
        <dbReference type="Pfam" id="PF13439"/>
    </source>
</evidence>
<dbReference type="RefSeq" id="WP_248476289.1">
    <property type="nucleotide sequence ID" value="NZ_JALPRF010000001.1"/>
</dbReference>
<evidence type="ECO:0000313" key="3">
    <source>
        <dbReference type="EMBL" id="MCK8491639.1"/>
    </source>
</evidence>
<dbReference type="PANTHER" id="PTHR45947:SF3">
    <property type="entry name" value="SULFOQUINOVOSYL TRANSFERASE SQD2"/>
    <property type="match status" value="1"/>
</dbReference>
<dbReference type="Gene3D" id="3.40.50.2000">
    <property type="entry name" value="Glycogen Phosphorylase B"/>
    <property type="match status" value="2"/>
</dbReference>
<dbReference type="InterPro" id="IPR001296">
    <property type="entry name" value="Glyco_trans_1"/>
</dbReference>
<dbReference type="PANTHER" id="PTHR45947">
    <property type="entry name" value="SULFOQUINOVOSYL TRANSFERASE SQD2"/>
    <property type="match status" value="1"/>
</dbReference>
<sequence length="398" mass="44974">MTKRVTFLHPHCMLAGGSTTFLLQVCLQLIRHDWEITIVSVRSDPAIVAEARQAGLRFVDVGGPLSSSIWFWVLYPLMFWRIYRAARALDTPVIVSEPFPANWWGWFYKMLRPKVMLIYVCHEPTAFIFSKAWIDSIKPTYMRWGLKLVNPLFRWIEQTLMPVTDLVEVNSRFSAEEVKTTFPTLAADKIRLIYGGIAHDVFHTRPMVKRLPQVVMVGVLSKFKNTDLVIQAVHLLHQQEKYRHIRLVIKGKGFEKATLTELAANLGIAHSVQIIDEFYTDEQLAHLLCSSRVLVHAAHNEPFGLSVIEALACGTPAVVTGTGGTGETVADGQSGLYFESGNARDLADKLALLFDDQAYWQQLSVGAVEQASHFTWEQTDIHFRRLLDEAIGKSQPTI</sequence>
<accession>A0ABT0HHJ3</accession>
<reference evidence="3 4" key="1">
    <citation type="submission" date="2022-04" db="EMBL/GenBank/DDBJ databases">
        <title>Spirosoma sp. strain RP8 genome sequencing and assembly.</title>
        <authorList>
            <person name="Jung Y."/>
        </authorList>
    </citation>
    <scope>NUCLEOTIDE SEQUENCE [LARGE SCALE GENOMIC DNA]</scope>
    <source>
        <strain evidence="3 4">RP8</strain>
    </source>
</reference>
<dbReference type="EMBL" id="JALPRF010000001">
    <property type="protein sequence ID" value="MCK8491639.1"/>
    <property type="molecule type" value="Genomic_DNA"/>
</dbReference>
<comment type="caution">
    <text evidence="3">The sequence shown here is derived from an EMBL/GenBank/DDBJ whole genome shotgun (WGS) entry which is preliminary data.</text>
</comment>
<feature type="domain" description="Glycosyl transferase family 1" evidence="1">
    <location>
        <begin position="211"/>
        <end position="360"/>
    </location>
</feature>
<organism evidence="3 4">
    <name type="scientific">Spirosoma liriopis</name>
    <dbReference type="NCBI Taxonomy" id="2937440"/>
    <lineage>
        <taxon>Bacteria</taxon>
        <taxon>Pseudomonadati</taxon>
        <taxon>Bacteroidota</taxon>
        <taxon>Cytophagia</taxon>
        <taxon>Cytophagales</taxon>
        <taxon>Cytophagaceae</taxon>
        <taxon>Spirosoma</taxon>
    </lineage>
</organism>
<evidence type="ECO:0000313" key="4">
    <source>
        <dbReference type="Proteomes" id="UP001202180"/>
    </source>
</evidence>
<protein>
    <submittedName>
        <fullName evidence="3">Glycosyltransferase family 4 protein</fullName>
    </submittedName>
</protein>
<name>A0ABT0HHJ3_9BACT</name>
<dbReference type="Proteomes" id="UP001202180">
    <property type="component" value="Unassembled WGS sequence"/>
</dbReference>
<evidence type="ECO:0000259" key="1">
    <source>
        <dbReference type="Pfam" id="PF00534"/>
    </source>
</evidence>
<keyword evidence="4" id="KW-1185">Reference proteome</keyword>